<comment type="function">
    <text evidence="9">Exhibits a very high intrinsic GTPase hydrolysis rate. Involved in the addition of a carboxymethylaminomethyl (cmnm) group at the wobble position (U34) of certain tRNAs, forming tRNA-cmnm(5)s(2)U34.</text>
</comment>
<dbReference type="GO" id="GO:0002098">
    <property type="term" value="P:tRNA wobble uridine modification"/>
    <property type="evidence" value="ECO:0007669"/>
    <property type="project" value="TreeGrafter"/>
</dbReference>
<keyword evidence="2 9" id="KW-0819">tRNA processing</keyword>
<proteinExistence type="inferred from homology"/>
<dbReference type="NCBIfam" id="NF003661">
    <property type="entry name" value="PRK05291.1-3"/>
    <property type="match status" value="1"/>
</dbReference>
<keyword evidence="6 9" id="KW-0460">Magnesium</keyword>
<dbReference type="Pfam" id="PF12631">
    <property type="entry name" value="MnmE_helical"/>
    <property type="match status" value="1"/>
</dbReference>
<feature type="binding site" evidence="9">
    <location>
        <begin position="254"/>
        <end position="260"/>
    </location>
    <ligand>
        <name>GTP</name>
        <dbReference type="ChEBI" id="CHEBI:37565"/>
    </ligand>
</feature>
<dbReference type="PANTHER" id="PTHR42714:SF2">
    <property type="entry name" value="TRNA MODIFICATION GTPASE GTPBP3, MITOCHONDRIAL"/>
    <property type="match status" value="1"/>
</dbReference>
<dbReference type="STRING" id="572036.SAMN05661099_0302"/>
<dbReference type="CDD" id="cd14858">
    <property type="entry name" value="TrmE_N"/>
    <property type="match status" value="1"/>
</dbReference>
<comment type="caution">
    <text evidence="9">Lacks conserved residue(s) required for the propagation of feature annotation.</text>
</comment>
<feature type="binding site" evidence="9">
    <location>
        <position position="259"/>
    </location>
    <ligand>
        <name>K(+)</name>
        <dbReference type="ChEBI" id="CHEBI:29103"/>
    </ligand>
</feature>
<feature type="binding site" evidence="9">
    <location>
        <position position="254"/>
    </location>
    <ligand>
        <name>K(+)</name>
        <dbReference type="ChEBI" id="CHEBI:29103"/>
    </ligand>
</feature>
<dbReference type="RefSeq" id="WP_079700801.1">
    <property type="nucleotide sequence ID" value="NZ_FUYR01000001.1"/>
</dbReference>
<keyword evidence="5 9" id="KW-0378">Hydrolase</keyword>
<dbReference type="GO" id="GO:0003924">
    <property type="term" value="F:GTPase activity"/>
    <property type="evidence" value="ECO:0007669"/>
    <property type="project" value="UniProtKB-UniRule"/>
</dbReference>
<evidence type="ECO:0000256" key="9">
    <source>
        <dbReference type="HAMAP-Rule" id="MF_00379"/>
    </source>
</evidence>
<evidence type="ECO:0000256" key="7">
    <source>
        <dbReference type="ARBA" id="ARBA00022958"/>
    </source>
</evidence>
<keyword evidence="4 9" id="KW-0547">Nucleotide-binding</keyword>
<dbReference type="InterPro" id="IPR025867">
    <property type="entry name" value="MnmE_helical"/>
</dbReference>
<evidence type="ECO:0000259" key="12">
    <source>
        <dbReference type="PROSITE" id="PS51709"/>
    </source>
</evidence>
<feature type="binding site" evidence="9">
    <location>
        <position position="235"/>
    </location>
    <ligand>
        <name>K(+)</name>
        <dbReference type="ChEBI" id="CHEBI:29103"/>
    </ligand>
</feature>
<dbReference type="GO" id="GO:0042802">
    <property type="term" value="F:identical protein binding"/>
    <property type="evidence" value="ECO:0007669"/>
    <property type="project" value="UniProtKB-ARBA"/>
</dbReference>
<evidence type="ECO:0000256" key="6">
    <source>
        <dbReference type="ARBA" id="ARBA00022842"/>
    </source>
</evidence>
<dbReference type="GO" id="GO:0030488">
    <property type="term" value="P:tRNA methylation"/>
    <property type="evidence" value="ECO:0007669"/>
    <property type="project" value="TreeGrafter"/>
</dbReference>
<dbReference type="GO" id="GO:0046872">
    <property type="term" value="F:metal ion binding"/>
    <property type="evidence" value="ECO:0007669"/>
    <property type="project" value="UniProtKB-KW"/>
</dbReference>
<evidence type="ECO:0000256" key="1">
    <source>
        <dbReference type="ARBA" id="ARBA00011043"/>
    </source>
</evidence>
<feature type="binding site" evidence="9">
    <location>
        <begin position="279"/>
        <end position="282"/>
    </location>
    <ligand>
        <name>GTP</name>
        <dbReference type="ChEBI" id="CHEBI:37565"/>
    </ligand>
</feature>
<evidence type="ECO:0000256" key="5">
    <source>
        <dbReference type="ARBA" id="ARBA00022801"/>
    </source>
</evidence>
<dbReference type="InterPro" id="IPR031168">
    <property type="entry name" value="G_TrmE"/>
</dbReference>
<feature type="compositionally biased region" description="Polar residues" evidence="11">
    <location>
        <begin position="356"/>
        <end position="373"/>
    </location>
</feature>
<feature type="domain" description="TrmE-type G" evidence="12">
    <location>
        <begin position="225"/>
        <end position="412"/>
    </location>
</feature>
<evidence type="ECO:0000313" key="13">
    <source>
        <dbReference type="EMBL" id="SKB29741.1"/>
    </source>
</evidence>
<keyword evidence="3 9" id="KW-0479">Metal-binding</keyword>
<dbReference type="GO" id="GO:0005829">
    <property type="term" value="C:cytosol"/>
    <property type="evidence" value="ECO:0007669"/>
    <property type="project" value="TreeGrafter"/>
</dbReference>
<comment type="similarity">
    <text evidence="1 9 10">Belongs to the TRAFAC class TrmE-Era-EngA-EngB-Septin-like GTPase superfamily. TrmE GTPase family.</text>
</comment>
<name>A0A1T5A3Y8_9SPHI</name>
<sequence>MGNADKTLYTSDTIIALATPSGIGAIGVIRLSGPDAIALVNEVFYGKDLSIQKTHTIHFGTIRDGELILDEVLASIFIGPKSYTKENVVEISTHGSAYIIESIIKLLIRKGARPANPGEFTLRAFLNGQLDLSQAEAVADLIASNSQASHQVAMQQMRGGFSHELQHLRDQLIHFASMIELELDFGEEDVEFANRDELKALIFQINRIIHRLIESFEQGNVMKNGVPVVIAGKPNVGKSTLLNALLNEERAIVSEIAGTTRDTVEDEIIIGGINFRFIDTAGIRETLDIIEAKGVERTHEKIGKAKLVIYLVDPDQEVSEIGSQVEYLKGLGVPFIPVVNKKDMMTPEFRKEVSSVKYQESRSGAGNPETLTSDLRPPTSDPRPQTSDALFISAKNKEGIDALRETILQTVNLHAINTDDVLISNIRHLEALQKTEASLNSVLENIDNPVTSDFLAVDIKQALHYLGEITGQVTTDDLLETIFSKFCIGK</sequence>
<gene>
    <name evidence="9" type="primary">mnmE</name>
    <name evidence="9" type="synonym">trmE</name>
    <name evidence="13" type="ORF">SAMN05661099_0302</name>
</gene>
<feature type="binding site" evidence="9">
    <location>
        <position position="239"/>
    </location>
    <ligand>
        <name>Mg(2+)</name>
        <dbReference type="ChEBI" id="CHEBI:18420"/>
    </ligand>
</feature>
<dbReference type="InterPro" id="IPR018948">
    <property type="entry name" value="GTP-bd_TrmE_N"/>
</dbReference>
<feature type="region of interest" description="Disordered" evidence="11">
    <location>
        <begin position="355"/>
        <end position="387"/>
    </location>
</feature>
<dbReference type="EC" id="3.6.-.-" evidence="9"/>
<keyword evidence="7 9" id="KW-0630">Potassium</keyword>
<organism evidence="13 14">
    <name type="scientific">Daejeonella lutea</name>
    <dbReference type="NCBI Taxonomy" id="572036"/>
    <lineage>
        <taxon>Bacteria</taxon>
        <taxon>Pseudomonadati</taxon>
        <taxon>Bacteroidota</taxon>
        <taxon>Sphingobacteriia</taxon>
        <taxon>Sphingobacteriales</taxon>
        <taxon>Sphingobacteriaceae</taxon>
        <taxon>Daejeonella</taxon>
    </lineage>
</organism>
<feature type="binding site" evidence="9">
    <location>
        <position position="256"/>
    </location>
    <ligand>
        <name>K(+)</name>
        <dbReference type="ChEBI" id="CHEBI:29103"/>
    </ligand>
</feature>
<keyword evidence="8 9" id="KW-0342">GTP-binding</keyword>
<dbReference type="SUPFAM" id="SSF52540">
    <property type="entry name" value="P-loop containing nucleoside triphosphate hydrolases"/>
    <property type="match status" value="1"/>
</dbReference>
<dbReference type="InterPro" id="IPR027417">
    <property type="entry name" value="P-loop_NTPase"/>
</dbReference>
<dbReference type="AlphaFoldDB" id="A0A1T5A3Y8"/>
<dbReference type="Proteomes" id="UP000189981">
    <property type="component" value="Unassembled WGS sequence"/>
</dbReference>
<dbReference type="InterPro" id="IPR005225">
    <property type="entry name" value="Small_GTP-bd"/>
</dbReference>
<dbReference type="InterPro" id="IPR006073">
    <property type="entry name" value="GTP-bd"/>
</dbReference>
<dbReference type="Pfam" id="PF01926">
    <property type="entry name" value="MMR_HSR1"/>
    <property type="match status" value="1"/>
</dbReference>
<dbReference type="InterPro" id="IPR027266">
    <property type="entry name" value="TrmE/GcvT-like"/>
</dbReference>
<dbReference type="PANTHER" id="PTHR42714">
    <property type="entry name" value="TRNA MODIFICATION GTPASE GTPBP3"/>
    <property type="match status" value="1"/>
</dbReference>
<comment type="subcellular location">
    <subcellularLocation>
        <location evidence="9">Cytoplasm</location>
    </subcellularLocation>
</comment>
<evidence type="ECO:0000256" key="2">
    <source>
        <dbReference type="ARBA" id="ARBA00022694"/>
    </source>
</evidence>
<keyword evidence="14" id="KW-1185">Reference proteome</keyword>
<feature type="binding site" evidence="9">
    <location>
        <begin position="235"/>
        <end position="240"/>
    </location>
    <ligand>
        <name>GTP</name>
        <dbReference type="ChEBI" id="CHEBI:37565"/>
    </ligand>
</feature>
<evidence type="ECO:0000256" key="3">
    <source>
        <dbReference type="ARBA" id="ARBA00022723"/>
    </source>
</evidence>
<keyword evidence="9" id="KW-0963">Cytoplasm</keyword>
<dbReference type="HAMAP" id="MF_00379">
    <property type="entry name" value="GTPase_MnmE"/>
    <property type="match status" value="1"/>
</dbReference>
<evidence type="ECO:0000256" key="11">
    <source>
        <dbReference type="SAM" id="MobiDB-lite"/>
    </source>
</evidence>
<dbReference type="Gene3D" id="3.40.50.300">
    <property type="entry name" value="P-loop containing nucleotide triphosphate hydrolases"/>
    <property type="match status" value="1"/>
</dbReference>
<dbReference type="NCBIfam" id="TIGR00450">
    <property type="entry name" value="mnmE_trmE_thdF"/>
    <property type="match status" value="1"/>
</dbReference>
<comment type="cofactor">
    <cofactor evidence="9">
        <name>K(+)</name>
        <dbReference type="ChEBI" id="CHEBI:29103"/>
    </cofactor>
    <text evidence="9">Binds 1 potassium ion per subunit.</text>
</comment>
<reference evidence="14" key="1">
    <citation type="submission" date="2017-02" db="EMBL/GenBank/DDBJ databases">
        <authorList>
            <person name="Varghese N."/>
            <person name="Submissions S."/>
        </authorList>
    </citation>
    <scope>NUCLEOTIDE SEQUENCE [LARGE SCALE GENOMIC DNA]</scope>
    <source>
        <strain evidence="14">DSM 22385</strain>
    </source>
</reference>
<evidence type="ECO:0000313" key="14">
    <source>
        <dbReference type="Proteomes" id="UP000189981"/>
    </source>
</evidence>
<feature type="binding site" evidence="9">
    <location>
        <position position="260"/>
    </location>
    <ligand>
        <name>Mg(2+)</name>
        <dbReference type="ChEBI" id="CHEBI:18420"/>
    </ligand>
</feature>
<dbReference type="PROSITE" id="PS51709">
    <property type="entry name" value="G_TRME"/>
    <property type="match status" value="1"/>
</dbReference>
<dbReference type="EMBL" id="FUYR01000001">
    <property type="protein sequence ID" value="SKB29741.1"/>
    <property type="molecule type" value="Genomic_DNA"/>
</dbReference>
<protein>
    <recommendedName>
        <fullName evidence="9">tRNA modification GTPase MnmE</fullName>
        <ecNumber evidence="9">3.6.-.-</ecNumber>
    </recommendedName>
</protein>
<dbReference type="CDD" id="cd04164">
    <property type="entry name" value="trmE"/>
    <property type="match status" value="1"/>
</dbReference>
<evidence type="ECO:0000256" key="8">
    <source>
        <dbReference type="ARBA" id="ARBA00023134"/>
    </source>
</evidence>
<dbReference type="FunFam" id="3.30.1360.120:FF:000003">
    <property type="entry name" value="tRNA modification GTPase MnmE"/>
    <property type="match status" value="1"/>
</dbReference>
<dbReference type="Pfam" id="PF10396">
    <property type="entry name" value="TrmE_N"/>
    <property type="match status" value="1"/>
</dbReference>
<dbReference type="GO" id="GO:0005525">
    <property type="term" value="F:GTP binding"/>
    <property type="evidence" value="ECO:0007669"/>
    <property type="project" value="UniProtKB-UniRule"/>
</dbReference>
<dbReference type="OrthoDB" id="9805918at2"/>
<dbReference type="InterPro" id="IPR027368">
    <property type="entry name" value="MnmE_dom2"/>
</dbReference>
<evidence type="ECO:0000256" key="10">
    <source>
        <dbReference type="RuleBase" id="RU003313"/>
    </source>
</evidence>
<dbReference type="SUPFAM" id="SSF116878">
    <property type="entry name" value="TrmE connector domain"/>
    <property type="match status" value="1"/>
</dbReference>
<accession>A0A1T5A3Y8</accession>
<dbReference type="Gene3D" id="3.30.1360.120">
    <property type="entry name" value="Probable tRNA modification gtpase trme, domain 1"/>
    <property type="match status" value="1"/>
</dbReference>
<dbReference type="InterPro" id="IPR004520">
    <property type="entry name" value="GTPase_MnmE"/>
</dbReference>
<comment type="subunit">
    <text evidence="9">Homodimer. Heterotetramer of two MnmE and two MnmG subunits.</text>
</comment>
<dbReference type="NCBIfam" id="TIGR00231">
    <property type="entry name" value="small_GTP"/>
    <property type="match status" value="1"/>
</dbReference>
<dbReference type="Gene3D" id="1.20.120.430">
    <property type="entry name" value="tRNA modification GTPase MnmE domain 2"/>
    <property type="match status" value="1"/>
</dbReference>
<evidence type="ECO:0000256" key="4">
    <source>
        <dbReference type="ARBA" id="ARBA00022741"/>
    </source>
</evidence>